<organism evidence="6 7">
    <name type="scientific">Mucilaginibacter gossypiicola</name>
    <dbReference type="NCBI Taxonomy" id="551995"/>
    <lineage>
        <taxon>Bacteria</taxon>
        <taxon>Pseudomonadati</taxon>
        <taxon>Bacteroidota</taxon>
        <taxon>Sphingobacteriia</taxon>
        <taxon>Sphingobacteriales</taxon>
        <taxon>Sphingobacteriaceae</taxon>
        <taxon>Mucilaginibacter</taxon>
    </lineage>
</organism>
<dbReference type="Pfam" id="PF25601">
    <property type="entry name" value="AAA_lid_14"/>
    <property type="match status" value="1"/>
</dbReference>
<dbReference type="PANTHER" id="PTHR32071">
    <property type="entry name" value="TRANSCRIPTIONAL REGULATORY PROTEIN"/>
    <property type="match status" value="1"/>
</dbReference>
<evidence type="ECO:0000259" key="5">
    <source>
        <dbReference type="PROSITE" id="PS50045"/>
    </source>
</evidence>
<dbReference type="InterPro" id="IPR025662">
    <property type="entry name" value="Sigma_54_int_dom_ATP-bd_1"/>
</dbReference>
<dbReference type="EMBL" id="FOCL01000001">
    <property type="protein sequence ID" value="SEM80358.1"/>
    <property type="molecule type" value="Genomic_DNA"/>
</dbReference>
<dbReference type="Gene3D" id="1.10.10.60">
    <property type="entry name" value="Homeodomain-like"/>
    <property type="match status" value="1"/>
</dbReference>
<keyword evidence="7" id="KW-1185">Reference proteome</keyword>
<dbReference type="SUPFAM" id="SSF46689">
    <property type="entry name" value="Homeodomain-like"/>
    <property type="match status" value="1"/>
</dbReference>
<dbReference type="Gene3D" id="1.10.8.60">
    <property type="match status" value="1"/>
</dbReference>
<dbReference type="InterPro" id="IPR029016">
    <property type="entry name" value="GAF-like_dom_sf"/>
</dbReference>
<proteinExistence type="predicted"/>
<gene>
    <name evidence="6" type="ORF">SAMN05192574_101859</name>
</gene>
<dbReference type="Gene3D" id="3.40.50.300">
    <property type="entry name" value="P-loop containing nucleotide triphosphate hydrolases"/>
    <property type="match status" value="1"/>
</dbReference>
<dbReference type="Gene3D" id="3.30.450.40">
    <property type="match status" value="1"/>
</dbReference>
<keyword evidence="4" id="KW-0804">Transcription</keyword>
<dbReference type="GO" id="GO:0006355">
    <property type="term" value="P:regulation of DNA-templated transcription"/>
    <property type="evidence" value="ECO:0007669"/>
    <property type="project" value="InterPro"/>
</dbReference>
<dbReference type="FunFam" id="3.40.50.300:FF:000006">
    <property type="entry name" value="DNA-binding transcriptional regulator NtrC"/>
    <property type="match status" value="1"/>
</dbReference>
<dbReference type="CDD" id="cd00009">
    <property type="entry name" value="AAA"/>
    <property type="match status" value="1"/>
</dbReference>
<protein>
    <submittedName>
        <fullName evidence="6">Transcriptional regulator containing GAF, AAA-type ATPase, and DNA-binding Fis domains</fullName>
    </submittedName>
</protein>
<dbReference type="InterPro" id="IPR058031">
    <property type="entry name" value="AAA_lid_NorR"/>
</dbReference>
<feature type="domain" description="Sigma-54 factor interaction" evidence="5">
    <location>
        <begin position="383"/>
        <end position="612"/>
    </location>
</feature>
<name>A0A1H8BED1_9SPHI</name>
<dbReference type="InterPro" id="IPR025944">
    <property type="entry name" value="Sigma_54_int_dom_CS"/>
</dbReference>
<dbReference type="SUPFAM" id="SSF52540">
    <property type="entry name" value="P-loop containing nucleoside triphosphate hydrolases"/>
    <property type="match status" value="1"/>
</dbReference>
<dbReference type="Pfam" id="PF00158">
    <property type="entry name" value="Sigma54_activat"/>
    <property type="match status" value="1"/>
</dbReference>
<evidence type="ECO:0000256" key="2">
    <source>
        <dbReference type="ARBA" id="ARBA00022840"/>
    </source>
</evidence>
<evidence type="ECO:0000313" key="6">
    <source>
        <dbReference type="EMBL" id="SEM80358.1"/>
    </source>
</evidence>
<dbReference type="RefSeq" id="WP_208864637.1">
    <property type="nucleotide sequence ID" value="NZ_FOCL01000001.1"/>
</dbReference>
<dbReference type="PROSITE" id="PS00688">
    <property type="entry name" value="SIGMA54_INTERACT_3"/>
    <property type="match status" value="1"/>
</dbReference>
<keyword evidence="6" id="KW-0238">DNA-binding</keyword>
<evidence type="ECO:0000256" key="4">
    <source>
        <dbReference type="ARBA" id="ARBA00023163"/>
    </source>
</evidence>
<dbReference type="AlphaFoldDB" id="A0A1H8BED1"/>
<keyword evidence="2" id="KW-0067">ATP-binding</keyword>
<dbReference type="GO" id="GO:0003677">
    <property type="term" value="F:DNA binding"/>
    <property type="evidence" value="ECO:0007669"/>
    <property type="project" value="UniProtKB-KW"/>
</dbReference>
<dbReference type="GO" id="GO:0005524">
    <property type="term" value="F:ATP binding"/>
    <property type="evidence" value="ECO:0007669"/>
    <property type="project" value="UniProtKB-KW"/>
</dbReference>
<evidence type="ECO:0000256" key="1">
    <source>
        <dbReference type="ARBA" id="ARBA00022741"/>
    </source>
</evidence>
<dbReference type="Proteomes" id="UP000198942">
    <property type="component" value="Unassembled WGS sequence"/>
</dbReference>
<keyword evidence="1" id="KW-0547">Nucleotide-binding</keyword>
<dbReference type="PROSITE" id="PS00675">
    <property type="entry name" value="SIGMA54_INTERACT_1"/>
    <property type="match status" value="1"/>
</dbReference>
<accession>A0A1H8BED1</accession>
<keyword evidence="3" id="KW-0805">Transcription regulation</keyword>
<dbReference type="SUPFAM" id="SSF55781">
    <property type="entry name" value="GAF domain-like"/>
    <property type="match status" value="1"/>
</dbReference>
<evidence type="ECO:0000313" key="7">
    <source>
        <dbReference type="Proteomes" id="UP000198942"/>
    </source>
</evidence>
<dbReference type="InterPro" id="IPR027417">
    <property type="entry name" value="P-loop_NTPase"/>
</dbReference>
<dbReference type="InterPro" id="IPR003593">
    <property type="entry name" value="AAA+_ATPase"/>
</dbReference>
<sequence length="697" mass="78825">MLSESDEKNGYRDEILLSLKRELSKVKTQAQLMIVLDNTLKKLVNFSQAALLSCVNNEQTYRIFFMDKPSGGSAGYSSYNELISRSYSFCHDLLDLVSRADKAQICDIRTFNLSVASQWLKLNYASGAREILAKNLPDTPGVKHSFVLFADKLNSFNDDDIQVIETVAVWLGKAINNIAAYEVVLNKERDKKCLLKFATDLASVRKKEDLETAISSVLNQLMGMKMCVIRVMEDDGISLSRYIYNKNAVYPNEESAIELSPQNITIHEPLAARALNDKLPIIFDIEEERRHGRYLTYMNFWKTAGLKNAYGTRLRVGNENIGTLWLLTNELNTDLLKGLCSQISVAIFNIKANEKLLAYQKQLEMENDHLKEQIKTIYDFSEIIGSGPKMEKVFQLMSRVVDSNSTVLILGETGTGKELIARGIHNASPRKNKLMIKVNCAALPPNLIESELFGHEKGSFTGAFEQRIGKFELAHNSTLFLDEIGELPLELQVKLLRVIQEREFERVGGKATIKVNVRIIAATNRNPEKEVAAGKFRSDLYYRLNVFPIILPSLRERTEDIPALASFFLNKYSKLIGCKVNSIAPKVLQQLRSYLWPGNVRELEHIIERSILMANDSVLREVHLPHAKQGDKQTVALFNQTIEEMERSHIINILKQCEGKISGIGGAAGVLAIQPTTLHSKMRKLNITKKEYFKQMQ</sequence>
<dbReference type="PROSITE" id="PS50045">
    <property type="entry name" value="SIGMA54_INTERACT_4"/>
    <property type="match status" value="1"/>
</dbReference>
<evidence type="ECO:0000256" key="3">
    <source>
        <dbReference type="ARBA" id="ARBA00023015"/>
    </source>
</evidence>
<dbReference type="InterPro" id="IPR002078">
    <property type="entry name" value="Sigma_54_int"/>
</dbReference>
<dbReference type="STRING" id="551995.SAMN05192574_101859"/>
<dbReference type="SMART" id="SM00382">
    <property type="entry name" value="AAA"/>
    <property type="match status" value="1"/>
</dbReference>
<dbReference type="PANTHER" id="PTHR32071:SF123">
    <property type="entry name" value="DNA-BINDING TRANSCRIPTIONAL ACTIVATOR HYFR-RELATED"/>
    <property type="match status" value="1"/>
</dbReference>
<dbReference type="InterPro" id="IPR009057">
    <property type="entry name" value="Homeodomain-like_sf"/>
</dbReference>
<reference evidence="7" key="1">
    <citation type="submission" date="2016-10" db="EMBL/GenBank/DDBJ databases">
        <authorList>
            <person name="Varghese N."/>
            <person name="Submissions S."/>
        </authorList>
    </citation>
    <scope>NUCLEOTIDE SEQUENCE [LARGE SCALE GENOMIC DNA]</scope>
    <source>
        <strain evidence="7">Gh-48</strain>
    </source>
</reference>